<protein>
    <submittedName>
        <fullName evidence="1">Uncharacterized protein</fullName>
    </submittedName>
</protein>
<gene>
    <name evidence="1" type="primary">Mo03364</name>
    <name evidence="1" type="ORF">E5Q_03364</name>
</gene>
<comment type="caution">
    <text evidence="1">The sequence shown here is derived from an EMBL/GenBank/DDBJ whole genome shotgun (WGS) entry which is preliminary data.</text>
</comment>
<evidence type="ECO:0000313" key="1">
    <source>
        <dbReference type="EMBL" id="GAA96693.1"/>
    </source>
</evidence>
<reference evidence="1 2" key="2">
    <citation type="journal article" date="2012" name="Open Biol.">
        <title>Characteristics of nucleosomes and linker DNA regions on the genome of the basidiomycete Mixia osmundae revealed by mono- and dinucleosome mapping.</title>
        <authorList>
            <person name="Nishida H."/>
            <person name="Kondo S."/>
            <person name="Matsumoto T."/>
            <person name="Suzuki Y."/>
            <person name="Yoshikawa H."/>
            <person name="Taylor T.D."/>
            <person name="Sugiyama J."/>
        </authorList>
    </citation>
    <scope>NUCLEOTIDE SEQUENCE [LARGE SCALE GENOMIC DNA]</scope>
    <source>
        <strain evidence="2">CBS 9802 / IAM 14324 / JCM 22182 / KY 12970</strain>
    </source>
</reference>
<keyword evidence="2" id="KW-1185">Reference proteome</keyword>
<sequence>MTTIKRLLYATLCKLTSSSLGYSCGPPLADAVRLESHMKLSQFERRHGMLKALVIACLSQGVQNLS</sequence>
<proteinExistence type="predicted"/>
<dbReference type="EMBL" id="BABT02000106">
    <property type="protein sequence ID" value="GAA96693.1"/>
    <property type="molecule type" value="Genomic_DNA"/>
</dbReference>
<dbReference type="InParanoid" id="G7E1I3"/>
<dbReference type="AlphaFoldDB" id="G7E1I3"/>
<accession>G7E1I3</accession>
<dbReference type="HOGENOM" id="CLU_3019906_0_0_1"/>
<evidence type="ECO:0000313" key="2">
    <source>
        <dbReference type="Proteomes" id="UP000009131"/>
    </source>
</evidence>
<name>G7E1I3_MIXOS</name>
<reference evidence="1 2" key="1">
    <citation type="journal article" date="2011" name="J. Gen. Appl. Microbiol.">
        <title>Draft genome sequencing of the enigmatic basidiomycete Mixia osmundae.</title>
        <authorList>
            <person name="Nishida H."/>
            <person name="Nagatsuka Y."/>
            <person name="Sugiyama J."/>
        </authorList>
    </citation>
    <scope>NUCLEOTIDE SEQUENCE [LARGE SCALE GENOMIC DNA]</scope>
    <source>
        <strain evidence="2">CBS 9802 / IAM 14324 / JCM 22182 / KY 12970</strain>
    </source>
</reference>
<dbReference type="Proteomes" id="UP000009131">
    <property type="component" value="Unassembled WGS sequence"/>
</dbReference>
<organism evidence="1 2">
    <name type="scientific">Mixia osmundae (strain CBS 9802 / IAM 14324 / JCM 22182 / KY 12970)</name>
    <dbReference type="NCBI Taxonomy" id="764103"/>
    <lineage>
        <taxon>Eukaryota</taxon>
        <taxon>Fungi</taxon>
        <taxon>Dikarya</taxon>
        <taxon>Basidiomycota</taxon>
        <taxon>Pucciniomycotina</taxon>
        <taxon>Mixiomycetes</taxon>
        <taxon>Mixiales</taxon>
        <taxon>Mixiaceae</taxon>
        <taxon>Mixia</taxon>
    </lineage>
</organism>